<evidence type="ECO:0000313" key="2">
    <source>
        <dbReference type="EMBL" id="CAF0831868.1"/>
    </source>
</evidence>
<feature type="region of interest" description="Disordered" evidence="1">
    <location>
        <begin position="193"/>
        <end position="223"/>
    </location>
</feature>
<feature type="compositionally biased region" description="Polar residues" evidence="1">
    <location>
        <begin position="90"/>
        <end position="104"/>
    </location>
</feature>
<name>A0A813USS8_9BILA</name>
<dbReference type="EMBL" id="CAJNOQ010000723">
    <property type="protein sequence ID" value="CAF0831868.1"/>
    <property type="molecule type" value="Genomic_DNA"/>
</dbReference>
<evidence type="ECO:0000256" key="1">
    <source>
        <dbReference type="SAM" id="MobiDB-lite"/>
    </source>
</evidence>
<accession>A0A813USS8</accession>
<organism evidence="2 4">
    <name type="scientific">Didymodactylos carnosus</name>
    <dbReference type="NCBI Taxonomy" id="1234261"/>
    <lineage>
        <taxon>Eukaryota</taxon>
        <taxon>Metazoa</taxon>
        <taxon>Spiralia</taxon>
        <taxon>Gnathifera</taxon>
        <taxon>Rotifera</taxon>
        <taxon>Eurotatoria</taxon>
        <taxon>Bdelloidea</taxon>
        <taxon>Philodinida</taxon>
        <taxon>Philodinidae</taxon>
        <taxon>Didymodactylos</taxon>
    </lineage>
</organism>
<comment type="caution">
    <text evidence="2">The sequence shown here is derived from an EMBL/GenBank/DDBJ whole genome shotgun (WGS) entry which is preliminary data.</text>
</comment>
<dbReference type="Proteomes" id="UP000663829">
    <property type="component" value="Unassembled WGS sequence"/>
</dbReference>
<evidence type="ECO:0000313" key="4">
    <source>
        <dbReference type="Proteomes" id="UP000663829"/>
    </source>
</evidence>
<dbReference type="EMBL" id="CAJOBC010000723">
    <property type="protein sequence ID" value="CAF3618956.1"/>
    <property type="molecule type" value="Genomic_DNA"/>
</dbReference>
<sequence>MISTSVAIVLEDCTINGQSNNSINTYNSNESTSLSCNAIVNSYCSNSDLADVCEADHEQENNKNDFNLNSKNKSFKRSHNKSNSTSTKNVLSDKTNETGSTHSSSVWQYAIRINNSNYATCCLCTDGKRISTNNGSTSTLLFRVTCDGAPNMVRAIDDLDLNLKRVCEKQEGEESTMVEEKDINNEVNIEEEMTNIDESQNNNEMDINNDSELAYSESTIVDQ</sequence>
<dbReference type="AlphaFoldDB" id="A0A813USS8"/>
<dbReference type="Proteomes" id="UP000681722">
    <property type="component" value="Unassembled WGS sequence"/>
</dbReference>
<feature type="compositionally biased region" description="Polar residues" evidence="1">
    <location>
        <begin position="196"/>
        <end position="223"/>
    </location>
</feature>
<feature type="region of interest" description="Disordered" evidence="1">
    <location>
        <begin position="62"/>
        <end position="104"/>
    </location>
</feature>
<protein>
    <submittedName>
        <fullName evidence="2">Uncharacterized protein</fullName>
    </submittedName>
</protein>
<proteinExistence type="predicted"/>
<keyword evidence="4" id="KW-1185">Reference proteome</keyword>
<reference evidence="2" key="1">
    <citation type="submission" date="2021-02" db="EMBL/GenBank/DDBJ databases">
        <authorList>
            <person name="Nowell W R."/>
        </authorList>
    </citation>
    <scope>NUCLEOTIDE SEQUENCE</scope>
</reference>
<gene>
    <name evidence="2" type="ORF">GPM918_LOCUS5097</name>
    <name evidence="3" type="ORF">SRO942_LOCUS5098</name>
</gene>
<evidence type="ECO:0000313" key="3">
    <source>
        <dbReference type="EMBL" id="CAF3618956.1"/>
    </source>
</evidence>